<dbReference type="Proteomes" id="UP001279734">
    <property type="component" value="Unassembled WGS sequence"/>
</dbReference>
<dbReference type="EMBL" id="BSYO01000010">
    <property type="protein sequence ID" value="GMH10720.1"/>
    <property type="molecule type" value="Genomic_DNA"/>
</dbReference>
<keyword evidence="3" id="KW-1185">Reference proteome</keyword>
<protein>
    <submittedName>
        <fullName evidence="2">Uncharacterized protein</fullName>
    </submittedName>
</protein>
<keyword evidence="1" id="KW-0732">Signal</keyword>
<evidence type="ECO:0000313" key="3">
    <source>
        <dbReference type="Proteomes" id="UP001279734"/>
    </source>
</evidence>
<dbReference type="AlphaFoldDB" id="A0AAD3SH55"/>
<feature type="signal peptide" evidence="1">
    <location>
        <begin position="1"/>
        <end position="24"/>
    </location>
</feature>
<name>A0AAD3SH55_NEPGR</name>
<evidence type="ECO:0000256" key="1">
    <source>
        <dbReference type="SAM" id="SignalP"/>
    </source>
</evidence>
<feature type="chain" id="PRO_5041946772" evidence="1">
    <location>
        <begin position="25"/>
        <end position="148"/>
    </location>
</feature>
<sequence>MFFAASSLLSTYLLFISLPQLIPSIVKGSKKSKVGESSPTVDAPTKPTSIKDIKYVMTVVDVVECQARSIIGPWPKKKIRVEALVGPKVRATVATKPHSSEETEEDIRLSWKALRPSISYEVAILSAAEANMWRVLVISQREHLGPHR</sequence>
<accession>A0AAD3SH55</accession>
<reference evidence="2" key="1">
    <citation type="submission" date="2023-05" db="EMBL/GenBank/DDBJ databases">
        <title>Nepenthes gracilis genome sequencing.</title>
        <authorList>
            <person name="Fukushima K."/>
        </authorList>
    </citation>
    <scope>NUCLEOTIDE SEQUENCE</scope>
    <source>
        <strain evidence="2">SING2019-196</strain>
    </source>
</reference>
<proteinExistence type="predicted"/>
<gene>
    <name evidence="2" type="ORF">Nepgr_012561</name>
</gene>
<comment type="caution">
    <text evidence="2">The sequence shown here is derived from an EMBL/GenBank/DDBJ whole genome shotgun (WGS) entry which is preliminary data.</text>
</comment>
<organism evidence="2 3">
    <name type="scientific">Nepenthes gracilis</name>
    <name type="common">Slender pitcher plant</name>
    <dbReference type="NCBI Taxonomy" id="150966"/>
    <lineage>
        <taxon>Eukaryota</taxon>
        <taxon>Viridiplantae</taxon>
        <taxon>Streptophyta</taxon>
        <taxon>Embryophyta</taxon>
        <taxon>Tracheophyta</taxon>
        <taxon>Spermatophyta</taxon>
        <taxon>Magnoliopsida</taxon>
        <taxon>eudicotyledons</taxon>
        <taxon>Gunneridae</taxon>
        <taxon>Pentapetalae</taxon>
        <taxon>Caryophyllales</taxon>
        <taxon>Nepenthaceae</taxon>
        <taxon>Nepenthes</taxon>
    </lineage>
</organism>
<evidence type="ECO:0000313" key="2">
    <source>
        <dbReference type="EMBL" id="GMH10720.1"/>
    </source>
</evidence>